<organism evidence="2 3">
    <name type="scientific">Dyella acidisoli</name>
    <dbReference type="NCBI Taxonomy" id="1867834"/>
    <lineage>
        <taxon>Bacteria</taxon>
        <taxon>Pseudomonadati</taxon>
        <taxon>Pseudomonadota</taxon>
        <taxon>Gammaproteobacteria</taxon>
        <taxon>Lysobacterales</taxon>
        <taxon>Rhodanobacteraceae</taxon>
        <taxon>Dyella</taxon>
    </lineage>
</organism>
<protein>
    <recommendedName>
        <fullName evidence="1">ABM domain-containing protein</fullName>
    </recommendedName>
</protein>
<dbReference type="InterPro" id="IPR011008">
    <property type="entry name" value="Dimeric_a/b-barrel"/>
</dbReference>
<dbReference type="RefSeq" id="WP_284322658.1">
    <property type="nucleotide sequence ID" value="NZ_BSOB01000051.1"/>
</dbReference>
<dbReference type="EMBL" id="BSOB01000051">
    <property type="protein sequence ID" value="GLQ94969.1"/>
    <property type="molecule type" value="Genomic_DNA"/>
</dbReference>
<accession>A0ABQ5XXY2</accession>
<evidence type="ECO:0000259" key="1">
    <source>
        <dbReference type="PROSITE" id="PS51725"/>
    </source>
</evidence>
<name>A0ABQ5XXY2_9GAMM</name>
<dbReference type="Pfam" id="PF03992">
    <property type="entry name" value="ABM"/>
    <property type="match status" value="1"/>
</dbReference>
<evidence type="ECO:0000313" key="2">
    <source>
        <dbReference type="EMBL" id="GLQ94969.1"/>
    </source>
</evidence>
<dbReference type="InterPro" id="IPR007138">
    <property type="entry name" value="ABM_dom"/>
</dbReference>
<evidence type="ECO:0000313" key="3">
    <source>
        <dbReference type="Proteomes" id="UP001156670"/>
    </source>
</evidence>
<reference evidence="3" key="1">
    <citation type="journal article" date="2019" name="Int. J. Syst. Evol. Microbiol.">
        <title>The Global Catalogue of Microorganisms (GCM) 10K type strain sequencing project: providing services to taxonomists for standard genome sequencing and annotation.</title>
        <authorList>
            <consortium name="The Broad Institute Genomics Platform"/>
            <consortium name="The Broad Institute Genome Sequencing Center for Infectious Disease"/>
            <person name="Wu L."/>
            <person name="Ma J."/>
        </authorList>
    </citation>
    <scope>NUCLEOTIDE SEQUENCE [LARGE SCALE GENOMIC DNA]</scope>
    <source>
        <strain evidence="3">NBRC 111980</strain>
    </source>
</reference>
<dbReference type="Gene3D" id="3.30.70.100">
    <property type="match status" value="1"/>
</dbReference>
<keyword evidence="3" id="KW-1185">Reference proteome</keyword>
<comment type="caution">
    <text evidence="2">The sequence shown here is derived from an EMBL/GenBank/DDBJ whole genome shotgun (WGS) entry which is preliminary data.</text>
</comment>
<dbReference type="PROSITE" id="PS51725">
    <property type="entry name" value="ABM"/>
    <property type="match status" value="1"/>
</dbReference>
<sequence>MVVEYIRYKVPATEAKAFEQDYAKAGVMLATSQHCLHYELSRCVDEPGSYVIRIEWDSIDGHMKGFRGSEVFQRFFALVRPYVHQIEEMRHYEPLSTD</sequence>
<dbReference type="SUPFAM" id="SSF54909">
    <property type="entry name" value="Dimeric alpha+beta barrel"/>
    <property type="match status" value="1"/>
</dbReference>
<proteinExistence type="predicted"/>
<feature type="domain" description="ABM" evidence="1">
    <location>
        <begin position="2"/>
        <end position="92"/>
    </location>
</feature>
<gene>
    <name evidence="2" type="ORF">GCM10007901_39220</name>
</gene>
<dbReference type="Proteomes" id="UP001156670">
    <property type="component" value="Unassembled WGS sequence"/>
</dbReference>